<dbReference type="InterPro" id="IPR000673">
    <property type="entry name" value="Sig_transdc_resp-reg_Me-estase"/>
</dbReference>
<comment type="similarity">
    <text evidence="5">Belongs to the CheB family.</text>
</comment>
<evidence type="ECO:0000256" key="4">
    <source>
        <dbReference type="ARBA" id="ARBA00048267"/>
    </source>
</evidence>
<comment type="domain">
    <text evidence="5">Contains a C-terminal catalytic domain, and an N-terminal region which modulates catalytic activity.</text>
</comment>
<dbReference type="PANTHER" id="PTHR42872">
    <property type="entry name" value="PROTEIN-GLUTAMATE METHYLESTERASE/PROTEIN-GLUTAMINE GLUTAMINASE"/>
    <property type="match status" value="1"/>
</dbReference>
<dbReference type="GO" id="GO:0006935">
    <property type="term" value="P:chemotaxis"/>
    <property type="evidence" value="ECO:0007669"/>
    <property type="project" value="UniProtKB-UniRule"/>
</dbReference>
<keyword evidence="2 5" id="KW-0145">Chemotaxis</keyword>
<dbReference type="GO" id="GO:0005737">
    <property type="term" value="C:cytoplasm"/>
    <property type="evidence" value="ECO:0007669"/>
    <property type="project" value="UniProtKB-SubCell"/>
</dbReference>
<comment type="catalytic activity">
    <reaction evidence="5">
        <text>L-glutaminyl-[protein] + H2O = L-glutamyl-[protein] + NH4(+)</text>
        <dbReference type="Rhea" id="RHEA:16441"/>
        <dbReference type="Rhea" id="RHEA-COMP:10207"/>
        <dbReference type="Rhea" id="RHEA-COMP:10208"/>
        <dbReference type="ChEBI" id="CHEBI:15377"/>
        <dbReference type="ChEBI" id="CHEBI:28938"/>
        <dbReference type="ChEBI" id="CHEBI:29973"/>
        <dbReference type="ChEBI" id="CHEBI:30011"/>
        <dbReference type="EC" id="3.5.1.44"/>
    </reaction>
</comment>
<dbReference type="InterPro" id="IPR011006">
    <property type="entry name" value="CheY-like_superfamily"/>
</dbReference>
<feature type="active site" evidence="5 6">
    <location>
        <position position="305"/>
    </location>
</feature>
<gene>
    <name evidence="5 11" type="primary">cheB</name>
    <name evidence="11" type="ORF">J5Y10_26990</name>
</gene>
<comment type="catalytic activity">
    <reaction evidence="4 5">
        <text>[protein]-L-glutamate 5-O-methyl ester + H2O = L-glutamyl-[protein] + methanol + H(+)</text>
        <dbReference type="Rhea" id="RHEA:23236"/>
        <dbReference type="Rhea" id="RHEA-COMP:10208"/>
        <dbReference type="Rhea" id="RHEA-COMP:10311"/>
        <dbReference type="ChEBI" id="CHEBI:15377"/>
        <dbReference type="ChEBI" id="CHEBI:15378"/>
        <dbReference type="ChEBI" id="CHEBI:17790"/>
        <dbReference type="ChEBI" id="CHEBI:29973"/>
        <dbReference type="ChEBI" id="CHEBI:82795"/>
        <dbReference type="EC" id="3.1.1.61"/>
    </reaction>
</comment>
<dbReference type="GO" id="GO:0008168">
    <property type="term" value="F:methyltransferase activity"/>
    <property type="evidence" value="ECO:0007669"/>
    <property type="project" value="UniProtKB-KW"/>
</dbReference>
<keyword evidence="12" id="KW-1185">Reference proteome</keyword>
<accession>A0A940N4C9</accession>
<dbReference type="PROSITE" id="PS50110">
    <property type="entry name" value="RESPONSE_REGULATORY"/>
    <property type="match status" value="1"/>
</dbReference>
<keyword evidence="1 5" id="KW-0963">Cytoplasm</keyword>
<feature type="modified residue" description="4-aspartylphosphate" evidence="5 7">
    <location>
        <position position="52"/>
    </location>
</feature>
<feature type="compositionally biased region" description="Low complexity" evidence="8">
    <location>
        <begin position="148"/>
        <end position="161"/>
    </location>
</feature>
<protein>
    <recommendedName>
        <fullName evidence="5">Protein-glutamate methylesterase/protein-glutamine glutaminase</fullName>
        <ecNumber evidence="5">3.1.1.61</ecNumber>
        <ecNumber evidence="5">3.5.1.44</ecNumber>
    </recommendedName>
</protein>
<feature type="domain" description="CheB-type methylesterase" evidence="10">
    <location>
        <begin position="169"/>
        <end position="361"/>
    </location>
</feature>
<dbReference type="GO" id="GO:0000156">
    <property type="term" value="F:phosphorelay response regulator activity"/>
    <property type="evidence" value="ECO:0007669"/>
    <property type="project" value="InterPro"/>
</dbReference>
<keyword evidence="11" id="KW-0489">Methyltransferase</keyword>
<organism evidence="11 12">
    <name type="scientific">Roseomonas indoligenes</name>
    <dbReference type="NCBI Taxonomy" id="2820811"/>
    <lineage>
        <taxon>Bacteria</taxon>
        <taxon>Pseudomonadati</taxon>
        <taxon>Pseudomonadota</taxon>
        <taxon>Alphaproteobacteria</taxon>
        <taxon>Acetobacterales</taxon>
        <taxon>Roseomonadaceae</taxon>
        <taxon>Roseomonas</taxon>
    </lineage>
</organism>
<dbReference type="AlphaFoldDB" id="A0A940N4C9"/>
<evidence type="ECO:0000313" key="12">
    <source>
        <dbReference type="Proteomes" id="UP000677537"/>
    </source>
</evidence>
<dbReference type="PROSITE" id="PS50122">
    <property type="entry name" value="CHEB"/>
    <property type="match status" value="1"/>
</dbReference>
<dbReference type="CDD" id="cd16432">
    <property type="entry name" value="CheB_Rec"/>
    <property type="match status" value="1"/>
</dbReference>
<proteinExistence type="inferred from homology"/>
<evidence type="ECO:0000256" key="2">
    <source>
        <dbReference type="ARBA" id="ARBA00022500"/>
    </source>
</evidence>
<dbReference type="EC" id="3.1.1.61" evidence="5"/>
<dbReference type="PANTHER" id="PTHR42872:SF6">
    <property type="entry name" value="PROTEIN-GLUTAMATE METHYLESTERASE_PROTEIN-GLUTAMINE GLUTAMINASE"/>
    <property type="match status" value="1"/>
</dbReference>
<dbReference type="RefSeq" id="WP_209377244.1">
    <property type="nucleotide sequence ID" value="NZ_JAGIZA010000040.1"/>
</dbReference>
<comment type="function">
    <text evidence="5">Involved in chemotaxis. Part of a chemotaxis signal transduction system that modulates chemotaxis in response to various stimuli. Catalyzes the demethylation of specific methylglutamate residues introduced into the chemoreceptors (methyl-accepting chemotaxis proteins or MCP) by CheR. Also mediates the irreversible deamidation of specific glutamine residues to glutamic acid.</text>
</comment>
<comment type="caution">
    <text evidence="11">The sequence shown here is derived from an EMBL/GenBank/DDBJ whole genome shotgun (WGS) entry which is preliminary data.</text>
</comment>
<dbReference type="PIRSF" id="PIRSF000876">
    <property type="entry name" value="RR_chemtxs_CheB"/>
    <property type="match status" value="1"/>
</dbReference>
<dbReference type="HAMAP" id="MF_00099">
    <property type="entry name" value="CheB_chemtxs"/>
    <property type="match status" value="1"/>
</dbReference>
<dbReference type="Pfam" id="PF00072">
    <property type="entry name" value="Response_reg"/>
    <property type="match status" value="1"/>
</dbReference>
<evidence type="ECO:0000256" key="5">
    <source>
        <dbReference type="HAMAP-Rule" id="MF_00099"/>
    </source>
</evidence>
<dbReference type="GO" id="GO:0050568">
    <property type="term" value="F:protein-glutamine glutaminase activity"/>
    <property type="evidence" value="ECO:0007669"/>
    <property type="project" value="UniProtKB-UniRule"/>
</dbReference>
<evidence type="ECO:0000259" key="10">
    <source>
        <dbReference type="PROSITE" id="PS50122"/>
    </source>
</evidence>
<dbReference type="NCBIfam" id="NF001965">
    <property type="entry name" value="PRK00742.1"/>
    <property type="match status" value="1"/>
</dbReference>
<feature type="active site" evidence="5 6">
    <location>
        <position position="208"/>
    </location>
</feature>
<evidence type="ECO:0000259" key="9">
    <source>
        <dbReference type="PROSITE" id="PS50110"/>
    </source>
</evidence>
<dbReference type="InterPro" id="IPR035909">
    <property type="entry name" value="CheB_C"/>
</dbReference>
<dbReference type="Gene3D" id="3.40.50.2300">
    <property type="match status" value="1"/>
</dbReference>
<dbReference type="InterPro" id="IPR008248">
    <property type="entry name" value="CheB-like"/>
</dbReference>
<evidence type="ECO:0000256" key="8">
    <source>
        <dbReference type="SAM" id="MobiDB-lite"/>
    </source>
</evidence>
<feature type="active site" evidence="5 6">
    <location>
        <position position="181"/>
    </location>
</feature>
<dbReference type="EMBL" id="JAGIZA010000040">
    <property type="protein sequence ID" value="MBP0496457.1"/>
    <property type="molecule type" value="Genomic_DNA"/>
</dbReference>
<dbReference type="Proteomes" id="UP000677537">
    <property type="component" value="Unassembled WGS sequence"/>
</dbReference>
<feature type="domain" description="Response regulatory" evidence="9">
    <location>
        <begin position="3"/>
        <end position="118"/>
    </location>
</feature>
<dbReference type="SUPFAM" id="SSF52172">
    <property type="entry name" value="CheY-like"/>
    <property type="match status" value="1"/>
</dbReference>
<dbReference type="EC" id="3.5.1.44" evidence="5"/>
<keyword evidence="11" id="KW-0808">Transferase</keyword>
<reference evidence="11" key="1">
    <citation type="submission" date="2021-03" db="EMBL/GenBank/DDBJ databases">
        <authorList>
            <person name="So Y."/>
        </authorList>
    </citation>
    <scope>NUCLEOTIDE SEQUENCE</scope>
    <source>
        <strain evidence="11">SG15</strain>
    </source>
</reference>
<evidence type="ECO:0000256" key="1">
    <source>
        <dbReference type="ARBA" id="ARBA00022490"/>
    </source>
</evidence>
<sequence length="361" mass="37636">MTRVLVVDDSALMRRLLGGVLRAGGFDVTFARDGQEALESIAAAPPDVVTMDVQMPRMDGLACLDRIMLEHPVPVVMLSSLTEAGAQATLEALRLGAVDFLPKPAGAASLSIDELAPVLLEKLRAAMGARLRSSHRLTERVRLRAGRPAAPRAARYTEPAPSLVPDTPPGDPPGIVLVGCSTGGPPALDALLEPLPASFPWPVLVAQHMPAGFTGALARRLDKLCALTVQEVSRPVRLLAGHVYIGRGDADLILGRRPEELLAMAAPSAPEHRWHPSADRMVDSAMALLPAARLVGVLMTGMGDDGAASMARLRAAGGRTVAEAEETAVVWGMPGALVRAGGASAVLPLGGIAGALRDWLA</sequence>
<dbReference type="Pfam" id="PF01339">
    <property type="entry name" value="CheB_methylest"/>
    <property type="match status" value="1"/>
</dbReference>
<dbReference type="InterPro" id="IPR001789">
    <property type="entry name" value="Sig_transdc_resp-reg_receiver"/>
</dbReference>
<dbReference type="CDD" id="cd17541">
    <property type="entry name" value="REC_CheB-like"/>
    <property type="match status" value="1"/>
</dbReference>
<dbReference type="Gene3D" id="3.40.50.180">
    <property type="entry name" value="Methylesterase CheB, C-terminal domain"/>
    <property type="match status" value="1"/>
</dbReference>
<evidence type="ECO:0000256" key="3">
    <source>
        <dbReference type="ARBA" id="ARBA00022801"/>
    </source>
</evidence>
<feature type="region of interest" description="Disordered" evidence="8">
    <location>
        <begin position="148"/>
        <end position="168"/>
    </location>
</feature>
<name>A0A940N4C9_9PROT</name>
<dbReference type="SUPFAM" id="SSF52738">
    <property type="entry name" value="Methylesterase CheB, C-terminal domain"/>
    <property type="match status" value="1"/>
</dbReference>
<evidence type="ECO:0000313" key="11">
    <source>
        <dbReference type="EMBL" id="MBP0496457.1"/>
    </source>
</evidence>
<keyword evidence="5 7" id="KW-0597">Phosphoprotein</keyword>
<evidence type="ECO:0000256" key="7">
    <source>
        <dbReference type="PROSITE-ProRule" id="PRU00169"/>
    </source>
</evidence>
<comment type="PTM">
    <text evidence="5">Phosphorylated by CheA. Phosphorylation of the N-terminal regulatory domain activates the methylesterase activity.</text>
</comment>
<dbReference type="GO" id="GO:0032259">
    <property type="term" value="P:methylation"/>
    <property type="evidence" value="ECO:0007669"/>
    <property type="project" value="UniProtKB-KW"/>
</dbReference>
<dbReference type="SMART" id="SM00448">
    <property type="entry name" value="REC"/>
    <property type="match status" value="1"/>
</dbReference>
<comment type="subcellular location">
    <subcellularLocation>
        <location evidence="5">Cytoplasm</location>
    </subcellularLocation>
</comment>
<dbReference type="GO" id="GO:0008984">
    <property type="term" value="F:protein-glutamate methylesterase activity"/>
    <property type="evidence" value="ECO:0007669"/>
    <property type="project" value="UniProtKB-UniRule"/>
</dbReference>
<evidence type="ECO:0000256" key="6">
    <source>
        <dbReference type="PROSITE-ProRule" id="PRU00050"/>
    </source>
</evidence>
<keyword evidence="3 5" id="KW-0378">Hydrolase</keyword>